<evidence type="ECO:0000313" key="2">
    <source>
        <dbReference type="EMBL" id="GAX23133.1"/>
    </source>
</evidence>
<comment type="caution">
    <text evidence="2">The sequence shown here is derived from an EMBL/GenBank/DDBJ whole genome shotgun (WGS) entry which is preliminary data.</text>
</comment>
<sequence length="293" mass="32351">MDFLQNSSAGSYAPVSLQEETSAPLQERFLGAPPEQISTAQATPMIQIIAPADLPEGYELPIQVGTTGSATITIPPGGVERGQTFAVPMPASTNVAPAIHIPVGHWRDTPWDFFQYGPCHPHCWTSWLCTFLATGQVIRRVGFNWTGVTAVDAREKAQAFPIILAIVTLYMFLHFTLLLIVVALDPEDPDADSSDPNYVPPEPTMAFLVVLEIYKWWHFAYWILSTVILARTRRSLRQKYGIPASCQQEDVACAVCCHCCVAAQMLRHTTDYNVYPSYLCTDTGLPKHAPSIV</sequence>
<name>A0A1Z5KA45_FISSO</name>
<keyword evidence="1" id="KW-0472">Membrane</keyword>
<dbReference type="EMBL" id="BDSP01000197">
    <property type="protein sequence ID" value="GAX23133.1"/>
    <property type="molecule type" value="Genomic_DNA"/>
</dbReference>
<dbReference type="AlphaFoldDB" id="A0A1Z5KA45"/>
<protein>
    <recommendedName>
        <fullName evidence="4">PLAC8 family protein</fullName>
    </recommendedName>
</protein>
<feature type="transmembrane region" description="Helical" evidence="1">
    <location>
        <begin position="162"/>
        <end position="184"/>
    </location>
</feature>
<dbReference type="InterPro" id="IPR006461">
    <property type="entry name" value="PLAC_motif_containing"/>
</dbReference>
<reference evidence="2 3" key="1">
    <citation type="journal article" date="2015" name="Plant Cell">
        <title>Oil accumulation by the oleaginous diatom Fistulifera solaris as revealed by the genome and transcriptome.</title>
        <authorList>
            <person name="Tanaka T."/>
            <person name="Maeda Y."/>
            <person name="Veluchamy A."/>
            <person name="Tanaka M."/>
            <person name="Abida H."/>
            <person name="Marechal E."/>
            <person name="Bowler C."/>
            <person name="Muto M."/>
            <person name="Sunaga Y."/>
            <person name="Tanaka M."/>
            <person name="Yoshino T."/>
            <person name="Taniguchi T."/>
            <person name="Fukuda Y."/>
            <person name="Nemoto M."/>
            <person name="Matsumoto M."/>
            <person name="Wong P.S."/>
            <person name="Aburatani S."/>
            <person name="Fujibuchi W."/>
        </authorList>
    </citation>
    <scope>NUCLEOTIDE SEQUENCE [LARGE SCALE GENOMIC DNA]</scope>
    <source>
        <strain evidence="2 3">JPCC DA0580</strain>
    </source>
</reference>
<accession>A0A1Z5KA45</accession>
<feature type="transmembrane region" description="Helical" evidence="1">
    <location>
        <begin position="204"/>
        <end position="230"/>
    </location>
</feature>
<keyword evidence="1" id="KW-1133">Transmembrane helix</keyword>
<dbReference type="InParanoid" id="A0A1Z5KA45"/>
<keyword evidence="1" id="KW-0812">Transmembrane</keyword>
<dbReference type="Pfam" id="PF04749">
    <property type="entry name" value="PLAC8"/>
    <property type="match status" value="1"/>
</dbReference>
<dbReference type="OrthoDB" id="43859at2759"/>
<evidence type="ECO:0000256" key="1">
    <source>
        <dbReference type="SAM" id="Phobius"/>
    </source>
</evidence>
<dbReference type="Proteomes" id="UP000198406">
    <property type="component" value="Unassembled WGS sequence"/>
</dbReference>
<keyword evidence="3" id="KW-1185">Reference proteome</keyword>
<dbReference type="NCBIfam" id="TIGR01571">
    <property type="entry name" value="A_thal_Cys_rich"/>
    <property type="match status" value="1"/>
</dbReference>
<evidence type="ECO:0008006" key="4">
    <source>
        <dbReference type="Google" id="ProtNLM"/>
    </source>
</evidence>
<evidence type="ECO:0000313" key="3">
    <source>
        <dbReference type="Proteomes" id="UP000198406"/>
    </source>
</evidence>
<gene>
    <name evidence="2" type="ORF">FisN_33Lh024</name>
</gene>
<organism evidence="2 3">
    <name type="scientific">Fistulifera solaris</name>
    <name type="common">Oleaginous diatom</name>
    <dbReference type="NCBI Taxonomy" id="1519565"/>
    <lineage>
        <taxon>Eukaryota</taxon>
        <taxon>Sar</taxon>
        <taxon>Stramenopiles</taxon>
        <taxon>Ochrophyta</taxon>
        <taxon>Bacillariophyta</taxon>
        <taxon>Bacillariophyceae</taxon>
        <taxon>Bacillariophycidae</taxon>
        <taxon>Naviculales</taxon>
        <taxon>Naviculaceae</taxon>
        <taxon>Fistulifera</taxon>
    </lineage>
</organism>
<proteinExistence type="predicted"/>